<protein>
    <submittedName>
        <fullName evidence="1">Uncharacterized protein</fullName>
    </submittedName>
</protein>
<evidence type="ECO:0000313" key="2">
    <source>
        <dbReference type="Proteomes" id="UP000887013"/>
    </source>
</evidence>
<feature type="non-terminal residue" evidence="1">
    <location>
        <position position="1"/>
    </location>
</feature>
<proteinExistence type="predicted"/>
<accession>A0A8X6NX81</accession>
<reference evidence="1" key="1">
    <citation type="submission" date="2020-08" db="EMBL/GenBank/DDBJ databases">
        <title>Multicomponent nature underlies the extraordinary mechanical properties of spider dragline silk.</title>
        <authorList>
            <person name="Kono N."/>
            <person name="Nakamura H."/>
            <person name="Mori M."/>
            <person name="Yoshida Y."/>
            <person name="Ohtoshi R."/>
            <person name="Malay A.D."/>
            <person name="Moran D.A.P."/>
            <person name="Tomita M."/>
            <person name="Numata K."/>
            <person name="Arakawa K."/>
        </authorList>
    </citation>
    <scope>NUCLEOTIDE SEQUENCE</scope>
</reference>
<sequence length="55" mass="6331">PGIAFFKIERKCQRSNCFTTDTFKFCFLLQKSQQTPTGNIGEMVRTLNTPKSLEE</sequence>
<evidence type="ECO:0000313" key="1">
    <source>
        <dbReference type="EMBL" id="GFT39379.1"/>
    </source>
</evidence>
<comment type="caution">
    <text evidence="1">The sequence shown here is derived from an EMBL/GenBank/DDBJ whole genome shotgun (WGS) entry which is preliminary data.</text>
</comment>
<organism evidence="1 2">
    <name type="scientific">Nephila pilipes</name>
    <name type="common">Giant wood spider</name>
    <name type="synonym">Nephila maculata</name>
    <dbReference type="NCBI Taxonomy" id="299642"/>
    <lineage>
        <taxon>Eukaryota</taxon>
        <taxon>Metazoa</taxon>
        <taxon>Ecdysozoa</taxon>
        <taxon>Arthropoda</taxon>
        <taxon>Chelicerata</taxon>
        <taxon>Arachnida</taxon>
        <taxon>Araneae</taxon>
        <taxon>Araneomorphae</taxon>
        <taxon>Entelegynae</taxon>
        <taxon>Araneoidea</taxon>
        <taxon>Nephilidae</taxon>
        <taxon>Nephila</taxon>
    </lineage>
</organism>
<name>A0A8X6NX81_NEPPI</name>
<dbReference type="EMBL" id="BMAW01063257">
    <property type="protein sequence ID" value="GFT39379.1"/>
    <property type="molecule type" value="Genomic_DNA"/>
</dbReference>
<keyword evidence="2" id="KW-1185">Reference proteome</keyword>
<dbReference type="Proteomes" id="UP000887013">
    <property type="component" value="Unassembled WGS sequence"/>
</dbReference>
<gene>
    <name evidence="1" type="ORF">NPIL_601801</name>
</gene>
<dbReference type="AlphaFoldDB" id="A0A8X6NX81"/>